<protein>
    <recommendedName>
        <fullName evidence="3">DUF3341 domain-containing protein</fullName>
    </recommendedName>
</protein>
<evidence type="ECO:0000256" key="1">
    <source>
        <dbReference type="SAM" id="Phobius"/>
    </source>
</evidence>
<dbReference type="InterPro" id="IPR021776">
    <property type="entry name" value="ActD"/>
</dbReference>
<evidence type="ECO:0000313" key="2">
    <source>
        <dbReference type="EMBL" id="SVA37998.1"/>
    </source>
</evidence>
<dbReference type="AlphaFoldDB" id="A0A381VDY4"/>
<gene>
    <name evidence="2" type="ORF">METZ01_LOCUS90852</name>
</gene>
<sequence length="171" mass="18329">MAKKSVLGLYTEEDSAADALDNLRDAGFEEGEYELLTGTPYPEGTFGEAEPEHHLFRWPLIGAACGFTGGLIITAGTQMAYPLITGGKPILSIPPMAIIMYEGTMLGAIIFTIIGIIFESRLPRLFMGAYSEKITEGHIGVTVTTDEGRTGVAEEALKEAGAEGDIIRGWE</sequence>
<keyword evidence="1" id="KW-1133">Transmembrane helix</keyword>
<accession>A0A381VDY4</accession>
<dbReference type="Pfam" id="PF11821">
    <property type="entry name" value="ActD"/>
    <property type="match status" value="1"/>
</dbReference>
<proteinExistence type="predicted"/>
<keyword evidence="1" id="KW-0812">Transmembrane</keyword>
<keyword evidence="1" id="KW-0472">Membrane</keyword>
<dbReference type="EMBL" id="UINC01008443">
    <property type="protein sequence ID" value="SVA37998.1"/>
    <property type="molecule type" value="Genomic_DNA"/>
</dbReference>
<organism evidence="2">
    <name type="scientific">marine metagenome</name>
    <dbReference type="NCBI Taxonomy" id="408172"/>
    <lineage>
        <taxon>unclassified sequences</taxon>
        <taxon>metagenomes</taxon>
        <taxon>ecological metagenomes</taxon>
    </lineage>
</organism>
<feature type="transmembrane region" description="Helical" evidence="1">
    <location>
        <begin position="60"/>
        <end position="84"/>
    </location>
</feature>
<name>A0A381VDY4_9ZZZZ</name>
<reference evidence="2" key="1">
    <citation type="submission" date="2018-05" db="EMBL/GenBank/DDBJ databases">
        <authorList>
            <person name="Lanie J.A."/>
            <person name="Ng W.-L."/>
            <person name="Kazmierczak K.M."/>
            <person name="Andrzejewski T.M."/>
            <person name="Davidsen T.M."/>
            <person name="Wayne K.J."/>
            <person name="Tettelin H."/>
            <person name="Glass J.I."/>
            <person name="Rusch D."/>
            <person name="Podicherti R."/>
            <person name="Tsui H.-C.T."/>
            <person name="Winkler M.E."/>
        </authorList>
    </citation>
    <scope>NUCLEOTIDE SEQUENCE</scope>
</reference>
<evidence type="ECO:0008006" key="3">
    <source>
        <dbReference type="Google" id="ProtNLM"/>
    </source>
</evidence>
<feature type="transmembrane region" description="Helical" evidence="1">
    <location>
        <begin position="96"/>
        <end position="118"/>
    </location>
</feature>